<proteinExistence type="predicted"/>
<dbReference type="InterPro" id="IPR051096">
    <property type="entry name" value="BhsA/McbA_stress_biofilm_assoc"/>
</dbReference>
<dbReference type="RefSeq" id="WP_072927039.1">
    <property type="nucleotide sequence ID" value="NZ_CP119395.1"/>
</dbReference>
<dbReference type="Proteomes" id="UP000234626">
    <property type="component" value="Unassembled WGS sequence"/>
</dbReference>
<organism evidence="4 5">
    <name type="scientific">Chimaeribacter arupi</name>
    <dbReference type="NCBI Taxonomy" id="2060066"/>
    <lineage>
        <taxon>Bacteria</taxon>
        <taxon>Pseudomonadati</taxon>
        <taxon>Pseudomonadota</taxon>
        <taxon>Gammaproteobacteria</taxon>
        <taxon>Enterobacterales</taxon>
        <taxon>Yersiniaceae</taxon>
        <taxon>Chimaeribacter</taxon>
    </lineage>
</organism>
<evidence type="ECO:0000313" key="5">
    <source>
        <dbReference type="Proteomes" id="UP000234626"/>
    </source>
</evidence>
<evidence type="ECO:0000256" key="1">
    <source>
        <dbReference type="ARBA" id="ARBA00022729"/>
    </source>
</evidence>
<dbReference type="InterPro" id="IPR025543">
    <property type="entry name" value="Dodecin-like"/>
</dbReference>
<dbReference type="PANTHER" id="PTHR34156">
    <property type="entry name" value="OUTER MEMBRANE PROTEIN-RELATED-RELATED"/>
    <property type="match status" value="1"/>
</dbReference>
<reference evidence="4 5" key="1">
    <citation type="submission" date="2017-12" db="EMBL/GenBank/DDBJ databases">
        <title>Characterization of six clinical isolates of Enterochimera gen. nov., a novel genus of the Yersiniaciae family and the three species Enterochimera arupensis sp. nov., Enterochimera coloradensis sp. nov, and Enterochimera californica sp. nov.</title>
        <authorList>
            <person name="Rossi A."/>
            <person name="Fisher M."/>
        </authorList>
    </citation>
    <scope>NUCLEOTIDE SEQUENCE [LARGE SCALE GENOMIC DNA]</scope>
    <source>
        <strain evidence="4 5">2016Iso1</strain>
    </source>
</reference>
<dbReference type="Pfam" id="PF07338">
    <property type="entry name" value="YdgH_BhsA-like"/>
    <property type="match status" value="1"/>
</dbReference>
<dbReference type="InterPro" id="IPR010854">
    <property type="entry name" value="YdgH/BhsA/McbA-like_dom"/>
</dbReference>
<dbReference type="InterPro" id="IPR036275">
    <property type="entry name" value="YdgH-like_sf"/>
</dbReference>
<protein>
    <submittedName>
        <fullName evidence="4">DUF1471 domain-containing protein</fullName>
    </submittedName>
</protein>
<dbReference type="AlphaFoldDB" id="A0A2N5EJW6"/>
<feature type="chain" id="PRO_5014626360" evidence="2">
    <location>
        <begin position="24"/>
        <end position="91"/>
    </location>
</feature>
<gene>
    <name evidence="4" type="ORF">CYR34_16515</name>
</gene>
<keyword evidence="5" id="KW-1185">Reference proteome</keyword>
<evidence type="ECO:0000259" key="3">
    <source>
        <dbReference type="Pfam" id="PF07338"/>
    </source>
</evidence>
<dbReference type="SUPFAM" id="SSF159871">
    <property type="entry name" value="YdgH-like"/>
    <property type="match status" value="1"/>
</dbReference>
<sequence length="91" mass="9549">MKALPILIPCCLALGLLAQNAQAAEAVSAAKAAQLTPIGSVYLQGVPGSPQQVDTLVARQATAKGAAYYRIHSVQESQSKSNWHATATLYR</sequence>
<accession>A0A2N5EJW6</accession>
<evidence type="ECO:0000256" key="2">
    <source>
        <dbReference type="SAM" id="SignalP"/>
    </source>
</evidence>
<evidence type="ECO:0000313" key="4">
    <source>
        <dbReference type="EMBL" id="PLR46228.1"/>
    </source>
</evidence>
<name>A0A2N5EJW6_9GAMM</name>
<comment type="caution">
    <text evidence="4">The sequence shown here is derived from an EMBL/GenBank/DDBJ whole genome shotgun (WGS) entry which is preliminary data.</text>
</comment>
<dbReference type="OrthoDB" id="6566419at2"/>
<feature type="domain" description="YdgH/BhsA/McbA-like" evidence="3">
    <location>
        <begin position="35"/>
        <end position="91"/>
    </location>
</feature>
<dbReference type="EMBL" id="PJZK01000019">
    <property type="protein sequence ID" value="PLR46228.1"/>
    <property type="molecule type" value="Genomic_DNA"/>
</dbReference>
<dbReference type="Gene3D" id="3.30.1660.10">
    <property type="entry name" value="Flavin-binding protein dodecin"/>
    <property type="match status" value="1"/>
</dbReference>
<keyword evidence="1 2" id="KW-0732">Signal</keyword>
<feature type="signal peptide" evidence="2">
    <location>
        <begin position="1"/>
        <end position="23"/>
    </location>
</feature>